<proteinExistence type="predicted"/>
<name>A0AB34KKF6_9PEZI</name>
<dbReference type="CDD" id="cd07600">
    <property type="entry name" value="BAR_Gvp36"/>
    <property type="match status" value="1"/>
</dbReference>
<evidence type="ECO:0000259" key="1">
    <source>
        <dbReference type="SMART" id="SM00721"/>
    </source>
</evidence>
<feature type="domain" description="BAR" evidence="1">
    <location>
        <begin position="30"/>
        <end position="312"/>
    </location>
</feature>
<dbReference type="Gene3D" id="1.20.1270.60">
    <property type="entry name" value="Arfaptin homology (AH) domain/BAR domain"/>
    <property type="match status" value="1"/>
</dbReference>
<dbReference type="InterPro" id="IPR027267">
    <property type="entry name" value="AH/BAR_dom_sf"/>
</dbReference>
<dbReference type="Proteomes" id="UP000803884">
    <property type="component" value="Unassembled WGS sequence"/>
</dbReference>
<dbReference type="EMBL" id="JAAQHG020000031">
    <property type="protein sequence ID" value="KAL1583810.1"/>
    <property type="molecule type" value="Genomic_DNA"/>
</dbReference>
<gene>
    <name evidence="2" type="ORF">WHR41_07143</name>
</gene>
<dbReference type="RefSeq" id="XP_069226916.1">
    <property type="nucleotide sequence ID" value="XM_069375748.1"/>
</dbReference>
<comment type="caution">
    <text evidence="2">The sequence shown here is derived from an EMBL/GenBank/DDBJ whole genome shotgun (WGS) entry which is preliminary data.</text>
</comment>
<reference evidence="2 3" key="1">
    <citation type="journal article" date="2020" name="Microbiol. Resour. Announc.">
        <title>Draft Genome Sequence of a Cladosporium Species Isolated from the Mesophotic Ascidian Didemnum maculosum.</title>
        <authorList>
            <person name="Gioti A."/>
            <person name="Siaperas R."/>
            <person name="Nikolaivits E."/>
            <person name="Le Goff G."/>
            <person name="Ouazzani J."/>
            <person name="Kotoulas G."/>
            <person name="Topakas E."/>
        </authorList>
    </citation>
    <scope>NUCLEOTIDE SEQUENCE [LARGE SCALE GENOMIC DNA]</scope>
    <source>
        <strain evidence="2 3">TM138-S3</strain>
    </source>
</reference>
<organism evidence="2 3">
    <name type="scientific">Cladosporium halotolerans</name>
    <dbReference type="NCBI Taxonomy" id="1052096"/>
    <lineage>
        <taxon>Eukaryota</taxon>
        <taxon>Fungi</taxon>
        <taxon>Dikarya</taxon>
        <taxon>Ascomycota</taxon>
        <taxon>Pezizomycotina</taxon>
        <taxon>Dothideomycetes</taxon>
        <taxon>Dothideomycetidae</taxon>
        <taxon>Cladosporiales</taxon>
        <taxon>Cladosporiaceae</taxon>
        <taxon>Cladosporium</taxon>
    </lineage>
</organism>
<sequence length="327" mass="35657">MSAEEAAAYSSSTGTLPTLNMDKFRAFTNQVTSQVSPFAARSQQWIKEQTGSVGEKTELPHDYLELEVRVDALKATHQKLLAATSQYTNEAYDYPPNVKESFQDLGKSISDKVNLLSKASNAAEAQAALTAPPSAKPQPKTFPHAIARAALAGSQDIATATPQGSTEPDPLSQALEKYAIAQEKNGEARLDQDEKIQSRFLSGWSTTLNQGLKSADRARTGVHNARLALDAAKSRAGAGGRHEESYTDAQRAAVEKAEDEFVEKVDEASSIMRNVLDTPEPLRNLAELVRAQAEYHARAAEILEEVSKSIGDIQMEQESNWRKARDQ</sequence>
<dbReference type="SMART" id="SM00721">
    <property type="entry name" value="BAR"/>
    <property type="match status" value="1"/>
</dbReference>
<evidence type="ECO:0000313" key="2">
    <source>
        <dbReference type="EMBL" id="KAL1583810.1"/>
    </source>
</evidence>
<keyword evidence="3" id="KW-1185">Reference proteome</keyword>
<dbReference type="AlphaFoldDB" id="A0AB34KKF6"/>
<dbReference type="Pfam" id="PF10455">
    <property type="entry name" value="BAR_2"/>
    <property type="match status" value="1"/>
</dbReference>
<dbReference type="GO" id="GO:0005737">
    <property type="term" value="C:cytoplasm"/>
    <property type="evidence" value="ECO:0007669"/>
    <property type="project" value="InterPro"/>
</dbReference>
<dbReference type="InterPro" id="IPR018859">
    <property type="entry name" value="BAR_dom-cont"/>
</dbReference>
<evidence type="ECO:0000313" key="3">
    <source>
        <dbReference type="Proteomes" id="UP000803884"/>
    </source>
</evidence>
<protein>
    <recommendedName>
        <fullName evidence="1">BAR domain-containing protein</fullName>
    </recommendedName>
</protein>
<accession>A0AB34KKF6</accession>
<dbReference type="InterPro" id="IPR004148">
    <property type="entry name" value="BAR_dom"/>
</dbReference>
<dbReference type="GeneID" id="96008586"/>
<dbReference type="SUPFAM" id="SSF103657">
    <property type="entry name" value="BAR/IMD domain-like"/>
    <property type="match status" value="1"/>
</dbReference>